<accession>A0A0R2CHL0</accession>
<gene>
    <name evidence="6" type="ORF">FD19_GL000177</name>
</gene>
<dbReference type="InterPro" id="IPR029045">
    <property type="entry name" value="ClpP/crotonase-like_dom_sf"/>
</dbReference>
<dbReference type="GO" id="GO:0009317">
    <property type="term" value="C:acetyl-CoA carboxylase complex"/>
    <property type="evidence" value="ECO:0007669"/>
    <property type="project" value="InterPro"/>
</dbReference>
<dbReference type="Pfam" id="PF01039">
    <property type="entry name" value="Carboxyl_trans"/>
    <property type="match status" value="1"/>
</dbReference>
<keyword evidence="3" id="KW-0863">Zinc-finger</keyword>
<dbReference type="PROSITE" id="PS50980">
    <property type="entry name" value="COA_CT_NTER"/>
    <property type="match status" value="1"/>
</dbReference>
<dbReference type="STRING" id="1423810.FD19_GL000177"/>
<keyword evidence="3" id="KW-0862">Zinc</keyword>
<dbReference type="InterPro" id="IPR034733">
    <property type="entry name" value="AcCoA_carboxyl_beta"/>
</dbReference>
<dbReference type="PATRIC" id="fig|1423810.4.peg.181"/>
<evidence type="ECO:0000256" key="2">
    <source>
        <dbReference type="ARBA" id="ARBA00022679"/>
    </source>
</evidence>
<dbReference type="InterPro" id="IPR000438">
    <property type="entry name" value="Acetyl_CoA_COase_Trfase_b_su"/>
</dbReference>
<protein>
    <submittedName>
        <fullName evidence="6">Acetyl-CoA carboxylase, carboxyl transferase, beta subunit</fullName>
    </submittedName>
</protein>
<comment type="caution">
    <text evidence="6">The sequence shown here is derived from an EMBL/GenBank/DDBJ whole genome shotgun (WGS) entry which is preliminary data.</text>
</comment>
<dbReference type="InterPro" id="IPR011762">
    <property type="entry name" value="COA_CT_N"/>
</dbReference>
<evidence type="ECO:0000313" key="6">
    <source>
        <dbReference type="EMBL" id="KRM87899.1"/>
    </source>
</evidence>
<evidence type="ECO:0000259" key="5">
    <source>
        <dbReference type="PROSITE" id="PS50980"/>
    </source>
</evidence>
<name>A0A0R2CHL0_9LACO</name>
<keyword evidence="4" id="KW-0443">Lipid metabolism</keyword>
<evidence type="ECO:0000256" key="4">
    <source>
        <dbReference type="ARBA" id="ARBA00023098"/>
    </source>
</evidence>
<dbReference type="SUPFAM" id="SSF52096">
    <property type="entry name" value="ClpP/crotonase"/>
    <property type="match status" value="1"/>
</dbReference>
<proteinExistence type="predicted"/>
<dbReference type="AlphaFoldDB" id="A0A0R2CHL0"/>
<dbReference type="GO" id="GO:0006633">
    <property type="term" value="P:fatty acid biosynthetic process"/>
    <property type="evidence" value="ECO:0007669"/>
    <property type="project" value="InterPro"/>
</dbReference>
<evidence type="ECO:0000256" key="1">
    <source>
        <dbReference type="ARBA" id="ARBA00022516"/>
    </source>
</evidence>
<keyword evidence="1" id="KW-0444">Lipid biosynthesis</keyword>
<dbReference type="GO" id="GO:2001295">
    <property type="term" value="P:malonyl-CoA biosynthetic process"/>
    <property type="evidence" value="ECO:0007669"/>
    <property type="project" value="TreeGrafter"/>
</dbReference>
<dbReference type="Gene3D" id="3.90.226.10">
    <property type="entry name" value="2-enoyl-CoA Hydratase, Chain A, domain 1"/>
    <property type="match status" value="1"/>
</dbReference>
<sequence length="228" mass="24796">MRLRAQERLAMVADDFEQRDGDLTLTPAVTDGAYQQKLNRAVASAGLHESVWTGLAHIGGYAVALGVMDTHFMMGSLGRVAGEKLSRLFALATDRRLPVVLYTASGGARMQEGLFSLMQMAKVAQAVADHARAGLLYVVVLTDPTTGGVTASFAMEADITLAEPHALVGFTGRRVIEQTLHVDPPQDFQRAETLLRNGFVDAIVARSDQKTYLVDLLRIHREPEVAHE</sequence>
<dbReference type="GO" id="GO:0016740">
    <property type="term" value="F:transferase activity"/>
    <property type="evidence" value="ECO:0007669"/>
    <property type="project" value="UniProtKB-KW"/>
</dbReference>
<evidence type="ECO:0000313" key="7">
    <source>
        <dbReference type="Proteomes" id="UP000051789"/>
    </source>
</evidence>
<dbReference type="EMBL" id="AYZK01000001">
    <property type="protein sequence ID" value="KRM87899.1"/>
    <property type="molecule type" value="Genomic_DNA"/>
</dbReference>
<keyword evidence="3" id="KW-0479">Metal-binding</keyword>
<organism evidence="6 7">
    <name type="scientific">Lacticaseibacillus thailandensis DSM 22698 = JCM 13996</name>
    <dbReference type="NCBI Taxonomy" id="1423810"/>
    <lineage>
        <taxon>Bacteria</taxon>
        <taxon>Bacillati</taxon>
        <taxon>Bacillota</taxon>
        <taxon>Bacilli</taxon>
        <taxon>Lactobacillales</taxon>
        <taxon>Lactobacillaceae</taxon>
        <taxon>Lacticaseibacillus</taxon>
    </lineage>
</organism>
<keyword evidence="7" id="KW-1185">Reference proteome</keyword>
<dbReference type="PANTHER" id="PTHR42995:SF5">
    <property type="entry name" value="ACETYL-COENZYME A CARBOXYLASE CARBOXYL TRANSFERASE SUBUNIT BETA, CHLOROPLASTIC"/>
    <property type="match status" value="1"/>
</dbReference>
<reference evidence="6 7" key="1">
    <citation type="journal article" date="2015" name="Genome Announc.">
        <title>Expanding the biotechnology potential of lactobacilli through comparative genomics of 213 strains and associated genera.</title>
        <authorList>
            <person name="Sun Z."/>
            <person name="Harris H.M."/>
            <person name="McCann A."/>
            <person name="Guo C."/>
            <person name="Argimon S."/>
            <person name="Zhang W."/>
            <person name="Yang X."/>
            <person name="Jeffery I.B."/>
            <person name="Cooney J.C."/>
            <person name="Kagawa T.F."/>
            <person name="Liu W."/>
            <person name="Song Y."/>
            <person name="Salvetti E."/>
            <person name="Wrobel A."/>
            <person name="Rasinkangas P."/>
            <person name="Parkhill J."/>
            <person name="Rea M.C."/>
            <person name="O'Sullivan O."/>
            <person name="Ritari J."/>
            <person name="Douillard F.P."/>
            <person name="Paul Ross R."/>
            <person name="Yang R."/>
            <person name="Briner A.E."/>
            <person name="Felis G.E."/>
            <person name="de Vos W.M."/>
            <person name="Barrangou R."/>
            <person name="Klaenhammer T.R."/>
            <person name="Caufield P.W."/>
            <person name="Cui Y."/>
            <person name="Zhang H."/>
            <person name="O'Toole P.W."/>
        </authorList>
    </citation>
    <scope>NUCLEOTIDE SEQUENCE [LARGE SCALE GENOMIC DNA]</scope>
    <source>
        <strain evidence="6 7">DSM 22698</strain>
    </source>
</reference>
<dbReference type="PANTHER" id="PTHR42995">
    <property type="entry name" value="ACETYL-COENZYME A CARBOXYLASE CARBOXYL TRANSFERASE SUBUNIT BETA, CHLOROPLASTIC"/>
    <property type="match status" value="1"/>
</dbReference>
<dbReference type="PRINTS" id="PR01070">
    <property type="entry name" value="ACCCTRFRASEB"/>
</dbReference>
<keyword evidence="2 6" id="KW-0808">Transferase</keyword>
<dbReference type="GO" id="GO:0008270">
    <property type="term" value="F:zinc ion binding"/>
    <property type="evidence" value="ECO:0007669"/>
    <property type="project" value="UniProtKB-KW"/>
</dbReference>
<dbReference type="Proteomes" id="UP000051789">
    <property type="component" value="Unassembled WGS sequence"/>
</dbReference>
<feature type="domain" description="CoA carboxyltransferase N-terminal" evidence="5">
    <location>
        <begin position="1"/>
        <end position="228"/>
    </location>
</feature>
<dbReference type="GO" id="GO:0003989">
    <property type="term" value="F:acetyl-CoA carboxylase activity"/>
    <property type="evidence" value="ECO:0007669"/>
    <property type="project" value="InterPro"/>
</dbReference>
<evidence type="ECO:0000256" key="3">
    <source>
        <dbReference type="ARBA" id="ARBA00022771"/>
    </source>
</evidence>